<reference evidence="2 3" key="1">
    <citation type="submission" date="2016-10" db="EMBL/GenBank/DDBJ databases">
        <authorList>
            <person name="de Groot N.N."/>
        </authorList>
    </citation>
    <scope>NUCLEOTIDE SEQUENCE [LARGE SCALE GENOMIC DNA]</scope>
    <source>
        <strain evidence="2 3">MT12</strain>
    </source>
</reference>
<organism evidence="2 3">
    <name type="scientific">Bradyrhizobium erythrophlei</name>
    <dbReference type="NCBI Taxonomy" id="1437360"/>
    <lineage>
        <taxon>Bacteria</taxon>
        <taxon>Pseudomonadati</taxon>
        <taxon>Pseudomonadota</taxon>
        <taxon>Alphaproteobacteria</taxon>
        <taxon>Hyphomicrobiales</taxon>
        <taxon>Nitrobacteraceae</taxon>
        <taxon>Bradyrhizobium</taxon>
    </lineage>
</organism>
<dbReference type="RefSeq" id="WP_143046775.1">
    <property type="nucleotide sequence ID" value="NZ_FNTH01000001.1"/>
</dbReference>
<evidence type="ECO:0000313" key="3">
    <source>
        <dbReference type="Proteomes" id="UP000198992"/>
    </source>
</evidence>
<accession>A0A1H5AM45</accession>
<dbReference type="OrthoDB" id="8239334at2"/>
<dbReference type="Proteomes" id="UP000198992">
    <property type="component" value="Unassembled WGS sequence"/>
</dbReference>
<feature type="compositionally biased region" description="Basic and acidic residues" evidence="1">
    <location>
        <begin position="1"/>
        <end position="16"/>
    </location>
</feature>
<sequence length="84" mass="9407">MKNAVRSDQDFSEPYKADAAAGAPSYLSSRRRVEDPVPNANDMRHQAMEQETTGSLGARLPHDIVSEMEAELKQQVDRLVAERH</sequence>
<feature type="region of interest" description="Disordered" evidence="1">
    <location>
        <begin position="1"/>
        <end position="42"/>
    </location>
</feature>
<protein>
    <submittedName>
        <fullName evidence="2">Uncharacterized protein</fullName>
    </submittedName>
</protein>
<evidence type="ECO:0000256" key="1">
    <source>
        <dbReference type="SAM" id="MobiDB-lite"/>
    </source>
</evidence>
<evidence type="ECO:0000313" key="2">
    <source>
        <dbReference type="EMBL" id="SED42901.1"/>
    </source>
</evidence>
<dbReference type="AlphaFoldDB" id="A0A1H5AM45"/>
<dbReference type="EMBL" id="FNTH01000001">
    <property type="protein sequence ID" value="SED42901.1"/>
    <property type="molecule type" value="Genomic_DNA"/>
</dbReference>
<name>A0A1H5AM45_9BRAD</name>
<proteinExistence type="predicted"/>
<gene>
    <name evidence="2" type="ORF">SAMN05444164_4723</name>
</gene>